<dbReference type="AlphaFoldDB" id="A0AAE0ZX70"/>
<dbReference type="Proteomes" id="UP001283361">
    <property type="component" value="Unassembled WGS sequence"/>
</dbReference>
<gene>
    <name evidence="1" type="ORF">RRG08_062503</name>
</gene>
<accession>A0AAE0ZX70</accession>
<name>A0AAE0ZX70_9GAST</name>
<protein>
    <submittedName>
        <fullName evidence="1">Uncharacterized protein</fullName>
    </submittedName>
</protein>
<reference evidence="1" key="1">
    <citation type="journal article" date="2023" name="G3 (Bethesda)">
        <title>A reference genome for the long-term kleptoplast-retaining sea slug Elysia crispata morphotype clarki.</title>
        <authorList>
            <person name="Eastman K.E."/>
            <person name="Pendleton A.L."/>
            <person name="Shaikh M.A."/>
            <person name="Suttiyut T."/>
            <person name="Ogas R."/>
            <person name="Tomko P."/>
            <person name="Gavelis G."/>
            <person name="Widhalm J.R."/>
            <person name="Wisecaver J.H."/>
        </authorList>
    </citation>
    <scope>NUCLEOTIDE SEQUENCE</scope>
    <source>
        <strain evidence="1">ECLA1</strain>
    </source>
</reference>
<proteinExistence type="predicted"/>
<organism evidence="1 2">
    <name type="scientific">Elysia crispata</name>
    <name type="common">lettuce slug</name>
    <dbReference type="NCBI Taxonomy" id="231223"/>
    <lineage>
        <taxon>Eukaryota</taxon>
        <taxon>Metazoa</taxon>
        <taxon>Spiralia</taxon>
        <taxon>Lophotrochozoa</taxon>
        <taxon>Mollusca</taxon>
        <taxon>Gastropoda</taxon>
        <taxon>Heterobranchia</taxon>
        <taxon>Euthyneura</taxon>
        <taxon>Panpulmonata</taxon>
        <taxon>Sacoglossa</taxon>
        <taxon>Placobranchoidea</taxon>
        <taxon>Plakobranchidae</taxon>
        <taxon>Elysia</taxon>
    </lineage>
</organism>
<dbReference type="EMBL" id="JAWDGP010003087">
    <property type="protein sequence ID" value="KAK3777338.1"/>
    <property type="molecule type" value="Genomic_DNA"/>
</dbReference>
<evidence type="ECO:0000313" key="2">
    <source>
        <dbReference type="Proteomes" id="UP001283361"/>
    </source>
</evidence>
<comment type="caution">
    <text evidence="1">The sequence shown here is derived from an EMBL/GenBank/DDBJ whole genome shotgun (WGS) entry which is preliminary data.</text>
</comment>
<sequence length="120" mass="13369">MKHPVRPDEKVSLVFAALRWGAREERPGDLRGLTERGSNYSLSGQGYPSSPGWRCRLAAIKGHPMVSLAPVWSAELRAEYLTWVTLKCFAGPDQLHPGLSTEHHAWLFSKARSYQALVLG</sequence>
<keyword evidence="2" id="KW-1185">Reference proteome</keyword>
<evidence type="ECO:0000313" key="1">
    <source>
        <dbReference type="EMBL" id="KAK3777338.1"/>
    </source>
</evidence>